<evidence type="ECO:0000313" key="1">
    <source>
        <dbReference type="EMBL" id="WGD38719.1"/>
    </source>
</evidence>
<evidence type="ECO:0000313" key="4">
    <source>
        <dbReference type="Proteomes" id="UP001216440"/>
    </source>
</evidence>
<dbReference type="Pfam" id="PF18144">
    <property type="entry name" value="SMODS"/>
    <property type="match status" value="1"/>
</dbReference>
<dbReference type="Proteomes" id="UP001216440">
    <property type="component" value="Chromosome"/>
</dbReference>
<evidence type="ECO:0000313" key="3">
    <source>
        <dbReference type="EMBL" id="WGD45228.1"/>
    </source>
</evidence>
<dbReference type="EMBL" id="CP121683">
    <property type="protein sequence ID" value="WGD45228.1"/>
    <property type="molecule type" value="Genomic_DNA"/>
</dbReference>
<name>A0ABY8KCZ8_9ACTN</name>
<dbReference type="EMBL" id="CP121682">
    <property type="protein sequence ID" value="WGD44726.1"/>
    <property type="molecule type" value="Genomic_DNA"/>
</dbReference>
<dbReference type="EMBL" id="CP121682">
    <property type="protein sequence ID" value="WGD38719.1"/>
    <property type="molecule type" value="Genomic_DNA"/>
</dbReference>
<gene>
    <name evidence="1" type="ORF">PYS65_00160</name>
    <name evidence="2" type="ORF">PYS65_33950</name>
    <name evidence="3" type="ORF">PYS65_34675</name>
</gene>
<dbReference type="Proteomes" id="UP001216440">
    <property type="component" value="Plasmid punmamed2"/>
</dbReference>
<geneLocation type="plasmid" evidence="3 4">
    <name>punmamed2</name>
</geneLocation>
<protein>
    <recommendedName>
        <fullName evidence="5">Nucleotidyltransferase</fullName>
    </recommendedName>
</protein>
<evidence type="ECO:0000313" key="2">
    <source>
        <dbReference type="EMBL" id="WGD44726.1"/>
    </source>
</evidence>
<sequence>MPGLNGEPEEAHRMGIDEAFDALQKSVDEDIKKTRLARGRRDLFKEALLKEPDVLETFGSGSLSRSTQLKPIHDVDIVVVYDPDEHPEWGSSGPSAEEALEHIRSQVNRLLSQSKGTHATVVRHTLLRNHAVKCFLDDPDDPEAFTVDVMAALRQPDNSLLIPEQLSARWVPANPEYLINMVAEHQRDWSYFRPLVRLLKQWRLDVQVEGRIKSLVMEVLALQCLPASGNRCQGLKTFFTAAATRVNEGVWDPAGLCGEIQPDLDREGLSAAFAEAADLADQACTAAAEGDTDEALRLWQEIFGEDFPAPAAAPKSTALIGAPALISPRPIKDAPQG</sequence>
<keyword evidence="4" id="KW-1185">Reference proteome</keyword>
<evidence type="ECO:0008006" key="5">
    <source>
        <dbReference type="Google" id="ProtNLM"/>
    </source>
</evidence>
<reference evidence="2 4" key="1">
    <citation type="submission" date="2023-03" db="EMBL/GenBank/DDBJ databases">
        <authorList>
            <person name="Mo P."/>
        </authorList>
    </citation>
    <scope>NUCLEOTIDE SEQUENCE [LARGE SCALE GENOMIC DNA]</scope>
    <source>
        <strain evidence="2 4">HUAS 5</strain>
        <plasmid evidence="3 4">punmamed2</plasmid>
    </source>
</reference>
<organism evidence="2 4">
    <name type="scientific">Streptomyces cathayae</name>
    <dbReference type="NCBI Taxonomy" id="3031124"/>
    <lineage>
        <taxon>Bacteria</taxon>
        <taxon>Bacillati</taxon>
        <taxon>Actinomycetota</taxon>
        <taxon>Actinomycetes</taxon>
        <taxon>Kitasatosporales</taxon>
        <taxon>Streptomycetaceae</taxon>
        <taxon>Streptomyces</taxon>
    </lineage>
</organism>
<dbReference type="SUPFAM" id="SSF81301">
    <property type="entry name" value="Nucleotidyltransferase"/>
    <property type="match status" value="1"/>
</dbReference>
<keyword evidence="3" id="KW-0614">Plasmid</keyword>
<accession>A0ABY8KCZ8</accession>
<proteinExistence type="predicted"/>
<dbReference type="RefSeq" id="WP_279331613.1">
    <property type="nucleotide sequence ID" value="NZ_CP121682.1"/>
</dbReference>
<dbReference type="InterPro" id="IPR043519">
    <property type="entry name" value="NT_sf"/>
</dbReference>